<comment type="similarity">
    <text evidence="5">Belongs to the YqgF HJR family.</text>
</comment>
<evidence type="ECO:0000256" key="1">
    <source>
        <dbReference type="ARBA" id="ARBA00022490"/>
    </source>
</evidence>
<dbReference type="InterPro" id="IPR012337">
    <property type="entry name" value="RNaseH-like_sf"/>
</dbReference>
<keyword evidence="3 5" id="KW-0540">Nuclease</keyword>
<dbReference type="GO" id="GO:0000967">
    <property type="term" value="P:rRNA 5'-end processing"/>
    <property type="evidence" value="ECO:0007669"/>
    <property type="project" value="UniProtKB-UniRule"/>
</dbReference>
<organism evidence="7 8">
    <name type="scientific">Plasticicumulans lactativorans</name>
    <dbReference type="NCBI Taxonomy" id="1133106"/>
    <lineage>
        <taxon>Bacteria</taxon>
        <taxon>Pseudomonadati</taxon>
        <taxon>Pseudomonadota</taxon>
        <taxon>Gammaproteobacteria</taxon>
        <taxon>Candidatus Competibacteraceae</taxon>
        <taxon>Plasticicumulans</taxon>
    </lineage>
</organism>
<comment type="function">
    <text evidence="5">Could be a nuclease involved in processing of the 5'-end of pre-16S rRNA.</text>
</comment>
<gene>
    <name evidence="7" type="ORF">EV699_108159</name>
</gene>
<keyword evidence="4 5" id="KW-0378">Hydrolase</keyword>
<evidence type="ECO:0000313" key="7">
    <source>
        <dbReference type="EMBL" id="TCO81527.1"/>
    </source>
</evidence>
<dbReference type="Pfam" id="PF03652">
    <property type="entry name" value="RuvX"/>
    <property type="match status" value="1"/>
</dbReference>
<dbReference type="InterPro" id="IPR005227">
    <property type="entry name" value="YqgF"/>
</dbReference>
<dbReference type="RefSeq" id="WP_132541542.1">
    <property type="nucleotide sequence ID" value="NZ_SLWY01000008.1"/>
</dbReference>
<dbReference type="GO" id="GO:0016788">
    <property type="term" value="F:hydrolase activity, acting on ester bonds"/>
    <property type="evidence" value="ECO:0007669"/>
    <property type="project" value="UniProtKB-UniRule"/>
</dbReference>
<feature type="domain" description="YqgF/RNase H-like" evidence="6">
    <location>
        <begin position="8"/>
        <end position="108"/>
    </location>
</feature>
<dbReference type="PANTHER" id="PTHR33317">
    <property type="entry name" value="POLYNUCLEOTIDYL TRANSFERASE, RIBONUCLEASE H-LIKE SUPERFAMILY PROTEIN"/>
    <property type="match status" value="1"/>
</dbReference>
<reference evidence="7 8" key="1">
    <citation type="submission" date="2019-03" db="EMBL/GenBank/DDBJ databases">
        <title>Genomic Encyclopedia of Type Strains, Phase IV (KMG-IV): sequencing the most valuable type-strain genomes for metagenomic binning, comparative biology and taxonomic classification.</title>
        <authorList>
            <person name="Goeker M."/>
        </authorList>
    </citation>
    <scope>NUCLEOTIDE SEQUENCE [LARGE SCALE GENOMIC DNA]</scope>
    <source>
        <strain evidence="7 8">DSM 25287</strain>
    </source>
</reference>
<evidence type="ECO:0000256" key="4">
    <source>
        <dbReference type="ARBA" id="ARBA00022801"/>
    </source>
</evidence>
<dbReference type="Gene3D" id="3.30.420.140">
    <property type="entry name" value="YqgF/RNase H-like domain"/>
    <property type="match status" value="1"/>
</dbReference>
<dbReference type="EMBL" id="SLWY01000008">
    <property type="protein sequence ID" value="TCO81527.1"/>
    <property type="molecule type" value="Genomic_DNA"/>
</dbReference>
<name>A0A4R2L859_9GAMM</name>
<comment type="subcellular location">
    <subcellularLocation>
        <location evidence="5">Cytoplasm</location>
    </subcellularLocation>
</comment>
<dbReference type="InterPro" id="IPR006641">
    <property type="entry name" value="YqgF/RNaseH-like_dom"/>
</dbReference>
<evidence type="ECO:0000256" key="5">
    <source>
        <dbReference type="HAMAP-Rule" id="MF_00651"/>
    </source>
</evidence>
<dbReference type="Proteomes" id="UP000295765">
    <property type="component" value="Unassembled WGS sequence"/>
</dbReference>
<dbReference type="HAMAP" id="MF_00651">
    <property type="entry name" value="Nuclease_YqgF"/>
    <property type="match status" value="1"/>
</dbReference>
<evidence type="ECO:0000259" key="6">
    <source>
        <dbReference type="SMART" id="SM00732"/>
    </source>
</evidence>
<dbReference type="NCBIfam" id="TIGR00250">
    <property type="entry name" value="RNAse_H_YqgF"/>
    <property type="match status" value="1"/>
</dbReference>
<proteinExistence type="inferred from homology"/>
<dbReference type="GO" id="GO:0005829">
    <property type="term" value="C:cytosol"/>
    <property type="evidence" value="ECO:0007669"/>
    <property type="project" value="TreeGrafter"/>
</dbReference>
<keyword evidence="8" id="KW-1185">Reference proteome</keyword>
<sequence>MSAPARPRTMLGFDFGRLRIGVAVGQELTGTATPLVTLAARDGQPDWDGIARLLAEWQPALLVVGVPRHADGSDSNSTAQALRFARRLHGRFGLAVETIDERLSSHAADERIATSATLRRRGRQDRSARDRYAAALILESWFHHAQAPQPCTTSSD</sequence>
<dbReference type="InterPro" id="IPR037027">
    <property type="entry name" value="YqgF/RNaseH-like_dom_sf"/>
</dbReference>
<dbReference type="OrthoDB" id="9796140at2"/>
<dbReference type="PANTHER" id="PTHR33317:SF4">
    <property type="entry name" value="POLYNUCLEOTIDYL TRANSFERASE, RIBONUCLEASE H-LIKE SUPERFAMILY PROTEIN"/>
    <property type="match status" value="1"/>
</dbReference>
<accession>A0A4R2L859</accession>
<protein>
    <recommendedName>
        <fullName evidence="5">Putative pre-16S rRNA nuclease</fullName>
        <ecNumber evidence="5">3.1.-.-</ecNumber>
    </recommendedName>
</protein>
<dbReference type="EC" id="3.1.-.-" evidence="5"/>
<dbReference type="GO" id="GO:0004518">
    <property type="term" value="F:nuclease activity"/>
    <property type="evidence" value="ECO:0007669"/>
    <property type="project" value="UniProtKB-KW"/>
</dbReference>
<dbReference type="AlphaFoldDB" id="A0A4R2L859"/>
<dbReference type="SMART" id="SM00732">
    <property type="entry name" value="YqgFc"/>
    <property type="match status" value="1"/>
</dbReference>
<keyword evidence="1 5" id="KW-0963">Cytoplasm</keyword>
<keyword evidence="2 5" id="KW-0690">Ribosome biogenesis</keyword>
<evidence type="ECO:0000313" key="8">
    <source>
        <dbReference type="Proteomes" id="UP000295765"/>
    </source>
</evidence>
<evidence type="ECO:0000256" key="3">
    <source>
        <dbReference type="ARBA" id="ARBA00022722"/>
    </source>
</evidence>
<comment type="caution">
    <text evidence="7">The sequence shown here is derived from an EMBL/GenBank/DDBJ whole genome shotgun (WGS) entry which is preliminary data.</text>
</comment>
<dbReference type="CDD" id="cd16964">
    <property type="entry name" value="YqgF"/>
    <property type="match status" value="1"/>
</dbReference>
<evidence type="ECO:0000256" key="2">
    <source>
        <dbReference type="ARBA" id="ARBA00022517"/>
    </source>
</evidence>
<dbReference type="SUPFAM" id="SSF53098">
    <property type="entry name" value="Ribonuclease H-like"/>
    <property type="match status" value="1"/>
</dbReference>